<proteinExistence type="predicted"/>
<accession>A0ABW3MKY0</accession>
<comment type="caution">
    <text evidence="2">The sequence shown here is derived from an EMBL/GenBank/DDBJ whole genome shotgun (WGS) entry which is preliminary data.</text>
</comment>
<feature type="non-terminal residue" evidence="2">
    <location>
        <position position="1"/>
    </location>
</feature>
<name>A0ABW3MKY0_9PSEU</name>
<feature type="region of interest" description="Disordered" evidence="1">
    <location>
        <begin position="165"/>
        <end position="193"/>
    </location>
</feature>
<organism evidence="2 3">
    <name type="scientific">Kibdelosporangium lantanae</name>
    <dbReference type="NCBI Taxonomy" id="1497396"/>
    <lineage>
        <taxon>Bacteria</taxon>
        <taxon>Bacillati</taxon>
        <taxon>Actinomycetota</taxon>
        <taxon>Actinomycetes</taxon>
        <taxon>Pseudonocardiales</taxon>
        <taxon>Pseudonocardiaceae</taxon>
        <taxon>Kibdelosporangium</taxon>
    </lineage>
</organism>
<evidence type="ECO:0000256" key="1">
    <source>
        <dbReference type="SAM" id="MobiDB-lite"/>
    </source>
</evidence>
<feature type="compositionally biased region" description="Low complexity" evidence="1">
    <location>
        <begin position="176"/>
        <end position="193"/>
    </location>
</feature>
<keyword evidence="3" id="KW-1185">Reference proteome</keyword>
<dbReference type="Proteomes" id="UP001597045">
    <property type="component" value="Unassembled WGS sequence"/>
</dbReference>
<dbReference type="EMBL" id="JBHTIS010003327">
    <property type="protein sequence ID" value="MFD1051101.1"/>
    <property type="molecule type" value="Genomic_DNA"/>
</dbReference>
<dbReference type="InterPro" id="IPR028994">
    <property type="entry name" value="Integrin_alpha_N"/>
</dbReference>
<gene>
    <name evidence="2" type="ORF">ACFQ1S_39005</name>
</gene>
<evidence type="ECO:0000313" key="2">
    <source>
        <dbReference type="EMBL" id="MFD1051101.1"/>
    </source>
</evidence>
<evidence type="ECO:0000313" key="3">
    <source>
        <dbReference type="Proteomes" id="UP001597045"/>
    </source>
</evidence>
<protein>
    <submittedName>
        <fullName evidence="2">Uncharacterized protein</fullName>
    </submittedName>
</protein>
<dbReference type="SUPFAM" id="SSF69318">
    <property type="entry name" value="Integrin alpha N-terminal domain"/>
    <property type="match status" value="1"/>
</dbReference>
<sequence>LLALTDVNGDSLPDKVFRTPAGVFYRPNLSGPTGAPRFGDTPIKLTNLPGISSESTRSVTAGVESYFGIAAQLDHVSTTTRSDRYFADVNGDGLTDLVTNGSVLFGHLDANGNPAYSANSNDTPVPIGTGGASGSIVGDQTAEFERQVDAFPLLDSVRRWVPRWTRSAPPSTRSGPRSTTWPRPCTSRRSSPSTPAWCHCVNERLVTWIPCGSYG</sequence>
<reference evidence="3" key="1">
    <citation type="journal article" date="2019" name="Int. J. Syst. Evol. Microbiol.">
        <title>The Global Catalogue of Microorganisms (GCM) 10K type strain sequencing project: providing services to taxonomists for standard genome sequencing and annotation.</title>
        <authorList>
            <consortium name="The Broad Institute Genomics Platform"/>
            <consortium name="The Broad Institute Genome Sequencing Center for Infectious Disease"/>
            <person name="Wu L."/>
            <person name="Ma J."/>
        </authorList>
    </citation>
    <scope>NUCLEOTIDE SEQUENCE [LARGE SCALE GENOMIC DNA]</scope>
    <source>
        <strain evidence="3">JCM 31486</strain>
    </source>
</reference>